<dbReference type="SUPFAM" id="SSF56935">
    <property type="entry name" value="Porins"/>
    <property type="match status" value="1"/>
</dbReference>
<dbReference type="Proteomes" id="UP000270673">
    <property type="component" value="Chromosome"/>
</dbReference>
<evidence type="ECO:0000313" key="10">
    <source>
        <dbReference type="Proteomes" id="UP000270673"/>
    </source>
</evidence>
<dbReference type="NCBIfam" id="TIGR04056">
    <property type="entry name" value="OMP_RagA_SusC"/>
    <property type="match status" value="1"/>
</dbReference>
<dbReference type="GO" id="GO:0009279">
    <property type="term" value="C:cell outer membrane"/>
    <property type="evidence" value="ECO:0007669"/>
    <property type="project" value="UniProtKB-SubCell"/>
</dbReference>
<dbReference type="InterPro" id="IPR036942">
    <property type="entry name" value="Beta-barrel_TonB_sf"/>
</dbReference>
<dbReference type="InterPro" id="IPR008969">
    <property type="entry name" value="CarboxyPept-like_regulatory"/>
</dbReference>
<gene>
    <name evidence="9" type="ORF">D8S85_20725</name>
</gene>
<evidence type="ECO:0000259" key="8">
    <source>
        <dbReference type="Pfam" id="PF07715"/>
    </source>
</evidence>
<evidence type="ECO:0000256" key="5">
    <source>
        <dbReference type="ARBA" id="ARBA00023136"/>
    </source>
</evidence>
<keyword evidence="4 7" id="KW-0812">Transmembrane</keyword>
<dbReference type="InterPro" id="IPR039426">
    <property type="entry name" value="TonB-dep_rcpt-like"/>
</dbReference>
<name>A0A3Q9IR67_9BACT</name>
<dbReference type="OrthoDB" id="668629at2"/>
<feature type="domain" description="TonB-dependent receptor plug" evidence="8">
    <location>
        <begin position="235"/>
        <end position="361"/>
    </location>
</feature>
<comment type="similarity">
    <text evidence="7">Belongs to the TonB-dependent receptor family.</text>
</comment>
<dbReference type="AlphaFoldDB" id="A0A3Q9IR67"/>
<evidence type="ECO:0000313" key="9">
    <source>
        <dbReference type="EMBL" id="AZS31732.1"/>
    </source>
</evidence>
<keyword evidence="10" id="KW-1185">Reference proteome</keyword>
<dbReference type="PROSITE" id="PS52016">
    <property type="entry name" value="TONB_DEPENDENT_REC_3"/>
    <property type="match status" value="1"/>
</dbReference>
<comment type="subcellular location">
    <subcellularLocation>
        <location evidence="1 7">Cell outer membrane</location>
        <topology evidence="1 7">Multi-pass membrane protein</topology>
    </subcellularLocation>
</comment>
<dbReference type="RefSeq" id="WP_127075657.1">
    <property type="nucleotide sequence ID" value="NZ_CP032819.1"/>
</dbReference>
<evidence type="ECO:0000256" key="6">
    <source>
        <dbReference type="ARBA" id="ARBA00023237"/>
    </source>
</evidence>
<dbReference type="KEGG" id="buy:D8S85_20725"/>
<dbReference type="Gene3D" id="2.40.170.20">
    <property type="entry name" value="TonB-dependent receptor, beta-barrel domain"/>
    <property type="match status" value="1"/>
</dbReference>
<keyword evidence="2 7" id="KW-0813">Transport</keyword>
<dbReference type="SUPFAM" id="SSF49464">
    <property type="entry name" value="Carboxypeptidase regulatory domain-like"/>
    <property type="match status" value="1"/>
</dbReference>
<dbReference type="Gene3D" id="2.60.40.1120">
    <property type="entry name" value="Carboxypeptidase-like, regulatory domain"/>
    <property type="match status" value="1"/>
</dbReference>
<organism evidence="9 10">
    <name type="scientific">Butyricimonas faecalis</name>
    <dbReference type="NCBI Taxonomy" id="2093856"/>
    <lineage>
        <taxon>Bacteria</taxon>
        <taxon>Pseudomonadati</taxon>
        <taxon>Bacteroidota</taxon>
        <taxon>Bacteroidia</taxon>
        <taxon>Bacteroidales</taxon>
        <taxon>Odoribacteraceae</taxon>
        <taxon>Butyricimonas</taxon>
    </lineage>
</organism>
<evidence type="ECO:0000256" key="1">
    <source>
        <dbReference type="ARBA" id="ARBA00004571"/>
    </source>
</evidence>
<evidence type="ECO:0000256" key="2">
    <source>
        <dbReference type="ARBA" id="ARBA00022448"/>
    </source>
</evidence>
<sequence>MKKKRSVCMNSTFRKLFNLFRVMKIVILFMLIGLTHLSAEVRSQNASVSLKLKDATVEQVILEVEKQLKQDFFFSKKEVDVTRKISVNLNQATLGELVQVIFGEGFGYRLVDNLIVITPKAAVAKEEEKTVLMKGQVVDKGGSPLPGVTILIEGTTVGCATDVDGKFSLPLPKELKDVVVVFRFVGMVTQKVKLADIKDKEVLAGKKDLKVVMEEQTESLEDVVVTGIFTRKKEGFTGSATQVSGEELKRMTSGNVLKALQMLDPGFKMNTSNLTGSNPNAIPDFQMRGQASIGNYQSDDVVVLRGDVNTRPNQPLFVLDGVIGVDATTIMDLDPEQVESITLLKDAAATVIYGSEAANGVVVVETKAPLPGKLRFTYNGNYELEWPDLSVYDMMNAEEKLRIEEMAGYYSNKDDLGLMNYYNNLRQEVMRGVNTYWLAEPVKTAFSHRHGLTVEGGDRTLRYKIYLGAKWAPGIMKKTDLNTKTGKIDLNYRNNKILINNQLTVDYSDGTRVSPYGSFQDYTKINSYYRKTDENGNIKQVLDDHSIGDNYDYVAYYGTPTLNPLWNTQFNSKNESRNFELREALKVEYLPFENFRLSLDFTLTRKDGTVEVFNSAQHNDFFLEDDPAKKGLYEWSKTEGTQYRLSLSGAYTKGLGDHLLTAYLRYSVNENSTKSTTLSMMGFPNDKLSEVYMGTQYKNTSGSESVARSLAFVMTLNYAYKQRYAFDYSMSVNASSEFGKNNRYAPFWSAGVRWNAEKEPFINNLGIFDELVVRGTYGITGSQGFAPYQSLQMYTYSNLMKTYKSSDVVGAEIYGLGNPDLKWQQTENYNASLDFTMFNNMLSARFEYYEKYTKNTLLDYTMAPSVGFPTMKENLGRISNKGYDVTLRLMPYSDPARQAYWNVIFTGSHNKSRIEEISNALKVMNEKQMEIADEIEDPYVTRLEDKRKKRPLPRYENGYSQTTIWVVRSMGIDPQTGREVFLTRDGQLTNLYSSADQVPVGDTEPKFQGSVSTTFTYKGFSLTLAGQYHWGGQTFNQTLIDKVENANLRMNADRRALYSRWKQAGDQVFFKAIDGNVAKMDTKESSRFVMDDNEFYFSTINLSYRLDGQKCDWLKRIGIGAATIGVYMEDICRFSSIKMERGIDYPFSRQMSMSLNVTF</sequence>
<keyword evidence="5 7" id="KW-0472">Membrane</keyword>
<reference evidence="9 10" key="1">
    <citation type="submission" date="2018-10" db="EMBL/GenBank/DDBJ databases">
        <title>Butyricimonas faecalis sp. nov., isolated from human faeces and emended description of the genus Butyricimonas.</title>
        <authorList>
            <person name="Le Roy T."/>
            <person name="Van der Smissen P."/>
            <person name="Paquot A."/>
            <person name="Delzenne N."/>
            <person name="Muccioli G."/>
            <person name="Collet J.-F."/>
            <person name="Cani P.D."/>
        </authorList>
    </citation>
    <scope>NUCLEOTIDE SEQUENCE [LARGE SCALE GENOMIC DNA]</scope>
    <source>
        <strain evidence="9 10">H184</strain>
    </source>
</reference>
<evidence type="ECO:0000256" key="3">
    <source>
        <dbReference type="ARBA" id="ARBA00022452"/>
    </source>
</evidence>
<keyword evidence="6 7" id="KW-0998">Cell outer membrane</keyword>
<dbReference type="Gene3D" id="2.170.130.10">
    <property type="entry name" value="TonB-dependent receptor, plug domain"/>
    <property type="match status" value="1"/>
</dbReference>
<evidence type="ECO:0000256" key="7">
    <source>
        <dbReference type="PROSITE-ProRule" id="PRU01360"/>
    </source>
</evidence>
<evidence type="ECO:0000256" key="4">
    <source>
        <dbReference type="ARBA" id="ARBA00022692"/>
    </source>
</evidence>
<accession>A0A3Q9IR67</accession>
<proteinExistence type="inferred from homology"/>
<keyword evidence="3 7" id="KW-1134">Transmembrane beta strand</keyword>
<dbReference type="NCBIfam" id="TIGR04057">
    <property type="entry name" value="SusC_RagA_signa"/>
    <property type="match status" value="1"/>
</dbReference>
<dbReference type="InterPro" id="IPR012910">
    <property type="entry name" value="Plug_dom"/>
</dbReference>
<dbReference type="Pfam" id="PF13715">
    <property type="entry name" value="CarbopepD_reg_2"/>
    <property type="match status" value="1"/>
</dbReference>
<dbReference type="InterPro" id="IPR037066">
    <property type="entry name" value="Plug_dom_sf"/>
</dbReference>
<dbReference type="InterPro" id="IPR023997">
    <property type="entry name" value="TonB-dep_OMP_SusC/RagA_CS"/>
</dbReference>
<dbReference type="InterPro" id="IPR023996">
    <property type="entry name" value="TonB-dep_OMP_SusC/RagA"/>
</dbReference>
<dbReference type="Pfam" id="PF07715">
    <property type="entry name" value="Plug"/>
    <property type="match status" value="1"/>
</dbReference>
<dbReference type="EMBL" id="CP032819">
    <property type="protein sequence ID" value="AZS31732.1"/>
    <property type="molecule type" value="Genomic_DNA"/>
</dbReference>
<protein>
    <submittedName>
        <fullName evidence="9">SusC/RagA family TonB-linked outer membrane protein</fullName>
    </submittedName>
</protein>